<dbReference type="EMBL" id="AATP01000003">
    <property type="protein sequence ID" value="EAU41291.1"/>
    <property type="molecule type" value="Genomic_DNA"/>
</dbReference>
<feature type="signal peptide" evidence="1">
    <location>
        <begin position="1"/>
        <end position="18"/>
    </location>
</feature>
<dbReference type="HOGENOM" id="CLU_1684522_0_0_5"/>
<keyword evidence="3" id="KW-1185">Reference proteome</keyword>
<evidence type="ECO:0000256" key="1">
    <source>
        <dbReference type="SAM" id="SignalP"/>
    </source>
</evidence>
<name>Q0G2A7_9HYPH</name>
<accession>Q0G2A7</accession>
<reference evidence="2 3" key="1">
    <citation type="journal article" date="2010" name="J. Bacteriol.">
        <title>Genome sequence of Fulvimarina pelagi HTCC2506T, a Mn(II)-oxidizing alphaproteobacterium possessing an aerobic anoxygenic photosynthetic gene cluster and Xanthorhodopsin.</title>
        <authorList>
            <person name="Kang I."/>
            <person name="Oh H.M."/>
            <person name="Lim S.I."/>
            <person name="Ferriera S."/>
            <person name="Giovannoni S.J."/>
            <person name="Cho J.C."/>
        </authorList>
    </citation>
    <scope>NUCLEOTIDE SEQUENCE [LARGE SCALE GENOMIC DNA]</scope>
    <source>
        <strain evidence="2 3">HTCC2506</strain>
    </source>
</reference>
<dbReference type="STRING" id="217511.GCA_001463845_02128"/>
<organism evidence="2 3">
    <name type="scientific">Fulvimarina pelagi HTCC2506</name>
    <dbReference type="NCBI Taxonomy" id="314231"/>
    <lineage>
        <taxon>Bacteria</taxon>
        <taxon>Pseudomonadati</taxon>
        <taxon>Pseudomonadota</taxon>
        <taxon>Alphaproteobacteria</taxon>
        <taxon>Hyphomicrobiales</taxon>
        <taxon>Aurantimonadaceae</taxon>
        <taxon>Fulvimarina</taxon>
    </lineage>
</organism>
<dbReference type="RefSeq" id="WP_007065340.1">
    <property type="nucleotide sequence ID" value="NZ_DS022272.1"/>
</dbReference>
<sequence length="151" mass="15407">MSRLPILLALFVSSPAIAAQDTVTFNATINATCTILVESNGTMSVDTNMQNLSSKNVGGTPGRVTITTTGGVNFSVDGSPIVTPPGTDTTATTWTPTYESSGLLALAERTNATAITIPGSHTLDVHLTGVKSGSDTFGAGVYAGTVIVRCE</sequence>
<evidence type="ECO:0000313" key="3">
    <source>
        <dbReference type="Proteomes" id="UP000004310"/>
    </source>
</evidence>
<dbReference type="eggNOG" id="ENOG50342ZA">
    <property type="taxonomic scope" value="Bacteria"/>
</dbReference>
<gene>
    <name evidence="2" type="ORF">FP2506_00950</name>
</gene>
<feature type="chain" id="PRO_5004172573" description="Spore coat protein U domain-containing protein" evidence="1">
    <location>
        <begin position="19"/>
        <end position="151"/>
    </location>
</feature>
<dbReference type="Proteomes" id="UP000004310">
    <property type="component" value="Unassembled WGS sequence"/>
</dbReference>
<comment type="caution">
    <text evidence="2">The sequence shown here is derived from an EMBL/GenBank/DDBJ whole genome shotgun (WGS) entry which is preliminary data.</text>
</comment>
<dbReference type="AlphaFoldDB" id="Q0G2A7"/>
<protein>
    <recommendedName>
        <fullName evidence="4">Spore coat protein U domain-containing protein</fullName>
    </recommendedName>
</protein>
<evidence type="ECO:0008006" key="4">
    <source>
        <dbReference type="Google" id="ProtNLM"/>
    </source>
</evidence>
<evidence type="ECO:0000313" key="2">
    <source>
        <dbReference type="EMBL" id="EAU41291.1"/>
    </source>
</evidence>
<keyword evidence="1" id="KW-0732">Signal</keyword>
<proteinExistence type="predicted"/>